<feature type="chain" id="PRO_5039544904" evidence="6">
    <location>
        <begin position="22"/>
        <end position="183"/>
    </location>
</feature>
<dbReference type="PROSITE" id="PS51352">
    <property type="entry name" value="THIOREDOXIN_2"/>
    <property type="match status" value="1"/>
</dbReference>
<evidence type="ECO:0000256" key="2">
    <source>
        <dbReference type="ARBA" id="ARBA00022748"/>
    </source>
</evidence>
<evidence type="ECO:0000256" key="4">
    <source>
        <dbReference type="ARBA" id="ARBA00023157"/>
    </source>
</evidence>
<dbReference type="GO" id="GO:0016853">
    <property type="term" value="F:isomerase activity"/>
    <property type="evidence" value="ECO:0007669"/>
    <property type="project" value="UniProtKB-KW"/>
</dbReference>
<evidence type="ECO:0000256" key="1">
    <source>
        <dbReference type="ARBA" id="ARBA00004196"/>
    </source>
</evidence>
<dbReference type="AlphaFoldDB" id="A0A7W7M5L9"/>
<keyword evidence="5" id="KW-0676">Redox-active center</keyword>
<dbReference type="GO" id="GO:0016209">
    <property type="term" value="F:antioxidant activity"/>
    <property type="evidence" value="ECO:0007669"/>
    <property type="project" value="InterPro"/>
</dbReference>
<name>A0A7W7M5L9_9ACTN</name>
<protein>
    <submittedName>
        <fullName evidence="8">Thiol-disulfide isomerase/thioredoxin</fullName>
    </submittedName>
</protein>
<keyword evidence="3" id="KW-0812">Transmembrane</keyword>
<keyword evidence="9" id="KW-1185">Reference proteome</keyword>
<accession>A0A7W7M5L9</accession>
<dbReference type="PROSITE" id="PS51257">
    <property type="entry name" value="PROKAR_LIPOPROTEIN"/>
    <property type="match status" value="1"/>
</dbReference>
<keyword evidence="2" id="KW-0201">Cytochrome c-type biogenesis</keyword>
<dbReference type="InterPro" id="IPR013766">
    <property type="entry name" value="Thioredoxin_domain"/>
</dbReference>
<dbReference type="InterPro" id="IPR036249">
    <property type="entry name" value="Thioredoxin-like_sf"/>
</dbReference>
<evidence type="ECO:0000256" key="6">
    <source>
        <dbReference type="SAM" id="SignalP"/>
    </source>
</evidence>
<keyword evidence="3" id="KW-0735">Signal-anchor</keyword>
<keyword evidence="8" id="KW-0413">Isomerase</keyword>
<keyword evidence="4" id="KW-1015">Disulfide bond</keyword>
<evidence type="ECO:0000256" key="5">
    <source>
        <dbReference type="ARBA" id="ARBA00023284"/>
    </source>
</evidence>
<proteinExistence type="predicted"/>
<dbReference type="CDD" id="cd02966">
    <property type="entry name" value="TlpA_like_family"/>
    <property type="match status" value="1"/>
</dbReference>
<dbReference type="PROSITE" id="PS00194">
    <property type="entry name" value="THIOREDOXIN_1"/>
    <property type="match status" value="1"/>
</dbReference>
<feature type="signal peptide" evidence="6">
    <location>
        <begin position="1"/>
        <end position="21"/>
    </location>
</feature>
<feature type="domain" description="Thioredoxin" evidence="7">
    <location>
        <begin position="42"/>
        <end position="178"/>
    </location>
</feature>
<evidence type="ECO:0000259" key="7">
    <source>
        <dbReference type="PROSITE" id="PS51352"/>
    </source>
</evidence>
<dbReference type="InterPro" id="IPR000866">
    <property type="entry name" value="AhpC/TSA"/>
</dbReference>
<dbReference type="Proteomes" id="UP000546162">
    <property type="component" value="Unassembled WGS sequence"/>
</dbReference>
<evidence type="ECO:0000256" key="3">
    <source>
        <dbReference type="ARBA" id="ARBA00022968"/>
    </source>
</evidence>
<keyword evidence="6" id="KW-0732">Signal</keyword>
<comment type="caution">
    <text evidence="8">The sequence shown here is derived from an EMBL/GenBank/DDBJ whole genome shotgun (WGS) entry which is preliminary data.</text>
</comment>
<dbReference type="Gene3D" id="3.40.30.10">
    <property type="entry name" value="Glutaredoxin"/>
    <property type="match status" value="1"/>
</dbReference>
<comment type="subcellular location">
    <subcellularLocation>
        <location evidence="1">Cell envelope</location>
    </subcellularLocation>
</comment>
<dbReference type="PANTHER" id="PTHR42852">
    <property type="entry name" value="THIOL:DISULFIDE INTERCHANGE PROTEIN DSBE"/>
    <property type="match status" value="1"/>
</dbReference>
<dbReference type="SUPFAM" id="SSF52833">
    <property type="entry name" value="Thioredoxin-like"/>
    <property type="match status" value="1"/>
</dbReference>
<dbReference type="InterPro" id="IPR017937">
    <property type="entry name" value="Thioredoxin_CS"/>
</dbReference>
<gene>
    <name evidence="8" type="ORF">BJY16_001294</name>
</gene>
<dbReference type="Pfam" id="PF00578">
    <property type="entry name" value="AhpC-TSA"/>
    <property type="match status" value="1"/>
</dbReference>
<dbReference type="InterPro" id="IPR050553">
    <property type="entry name" value="Thioredoxin_ResA/DsbE_sf"/>
</dbReference>
<dbReference type="RefSeq" id="WP_239177450.1">
    <property type="nucleotide sequence ID" value="NZ_BAABFG010000005.1"/>
</dbReference>
<dbReference type="GO" id="GO:0030313">
    <property type="term" value="C:cell envelope"/>
    <property type="evidence" value="ECO:0007669"/>
    <property type="project" value="UniProtKB-SubCell"/>
</dbReference>
<dbReference type="EMBL" id="JACHNB010000001">
    <property type="protein sequence ID" value="MBB4737835.1"/>
    <property type="molecule type" value="Genomic_DNA"/>
</dbReference>
<evidence type="ECO:0000313" key="8">
    <source>
        <dbReference type="EMBL" id="MBB4737835.1"/>
    </source>
</evidence>
<evidence type="ECO:0000313" key="9">
    <source>
        <dbReference type="Proteomes" id="UP000546162"/>
    </source>
</evidence>
<organism evidence="8 9">
    <name type="scientific">Actinoplanes octamycinicus</name>
    <dbReference type="NCBI Taxonomy" id="135948"/>
    <lineage>
        <taxon>Bacteria</taxon>
        <taxon>Bacillati</taxon>
        <taxon>Actinomycetota</taxon>
        <taxon>Actinomycetes</taxon>
        <taxon>Micromonosporales</taxon>
        <taxon>Micromonosporaceae</taxon>
        <taxon>Actinoplanes</taxon>
    </lineage>
</organism>
<dbReference type="GO" id="GO:0017004">
    <property type="term" value="P:cytochrome complex assembly"/>
    <property type="evidence" value="ECO:0007669"/>
    <property type="project" value="UniProtKB-KW"/>
</dbReference>
<dbReference type="GO" id="GO:0016491">
    <property type="term" value="F:oxidoreductase activity"/>
    <property type="evidence" value="ECO:0007669"/>
    <property type="project" value="InterPro"/>
</dbReference>
<reference evidence="8 9" key="1">
    <citation type="submission" date="2020-08" db="EMBL/GenBank/DDBJ databases">
        <title>Sequencing the genomes of 1000 actinobacteria strains.</title>
        <authorList>
            <person name="Klenk H.-P."/>
        </authorList>
    </citation>
    <scope>NUCLEOTIDE SEQUENCE [LARGE SCALE GENOMIC DNA]</scope>
    <source>
        <strain evidence="8 9">DSM 45809</strain>
    </source>
</reference>
<dbReference type="PANTHER" id="PTHR42852:SF6">
    <property type="entry name" value="THIOL:DISULFIDE INTERCHANGE PROTEIN DSBE"/>
    <property type="match status" value="1"/>
</dbReference>
<sequence>MTRAFLPAVAALMLLAGCTAAAGSGTDDDTPSPFAACAAPADSTGSRLPDITLDCFTGGAPVRLAGLRGPAVINIWSSFCGPCRTELPVIQQLADKTAGKLTVLGVDTGDTRDAAASFGADHGVSLPTLFDPEQKLVAALGAVNLPNTVFVDATGKFYLHRLPMDAAELSDLVAEHTGVTVPR</sequence>